<dbReference type="AlphaFoldDB" id="A0A9Q8PC07"/>
<dbReference type="OMA" id="SMKDAWK"/>
<organism evidence="2 3">
    <name type="scientific">Passalora fulva</name>
    <name type="common">Tomato leaf mold</name>
    <name type="synonym">Cladosporium fulvum</name>
    <dbReference type="NCBI Taxonomy" id="5499"/>
    <lineage>
        <taxon>Eukaryota</taxon>
        <taxon>Fungi</taxon>
        <taxon>Dikarya</taxon>
        <taxon>Ascomycota</taxon>
        <taxon>Pezizomycotina</taxon>
        <taxon>Dothideomycetes</taxon>
        <taxon>Dothideomycetidae</taxon>
        <taxon>Mycosphaerellales</taxon>
        <taxon>Mycosphaerellaceae</taxon>
        <taxon>Fulvia</taxon>
    </lineage>
</organism>
<accession>A0A9Q8PC07</accession>
<dbReference type="RefSeq" id="XP_047764017.1">
    <property type="nucleotide sequence ID" value="XM_047909526.1"/>
</dbReference>
<evidence type="ECO:0000256" key="1">
    <source>
        <dbReference type="SAM" id="MobiDB-lite"/>
    </source>
</evidence>
<evidence type="ECO:0000313" key="2">
    <source>
        <dbReference type="EMBL" id="UJO19651.1"/>
    </source>
</evidence>
<dbReference type="OrthoDB" id="3649678at2759"/>
<reference evidence="2" key="1">
    <citation type="submission" date="2021-12" db="EMBL/GenBank/DDBJ databases">
        <authorList>
            <person name="Zaccaron A."/>
            <person name="Stergiopoulos I."/>
        </authorList>
    </citation>
    <scope>NUCLEOTIDE SEQUENCE</scope>
    <source>
        <strain evidence="2">Race5_Kim</strain>
    </source>
</reference>
<evidence type="ECO:0000313" key="3">
    <source>
        <dbReference type="Proteomes" id="UP000756132"/>
    </source>
</evidence>
<keyword evidence="3" id="KW-1185">Reference proteome</keyword>
<feature type="compositionally biased region" description="Low complexity" evidence="1">
    <location>
        <begin position="73"/>
        <end position="85"/>
    </location>
</feature>
<protein>
    <submittedName>
        <fullName evidence="2">Uncharacterized protein</fullName>
    </submittedName>
</protein>
<feature type="region of interest" description="Disordered" evidence="1">
    <location>
        <begin position="1"/>
        <end position="94"/>
    </location>
</feature>
<dbReference type="EMBL" id="CP090169">
    <property type="protein sequence ID" value="UJO19651.1"/>
    <property type="molecule type" value="Genomic_DNA"/>
</dbReference>
<dbReference type="GeneID" id="71990256"/>
<reference evidence="2" key="2">
    <citation type="journal article" date="2022" name="Microb. Genom.">
        <title>A chromosome-scale genome assembly of the tomato pathogen Cladosporium fulvum reveals a compartmentalized genome architecture and the presence of a dispensable chromosome.</title>
        <authorList>
            <person name="Zaccaron A.Z."/>
            <person name="Chen L.H."/>
            <person name="Samaras A."/>
            <person name="Stergiopoulos I."/>
        </authorList>
    </citation>
    <scope>NUCLEOTIDE SEQUENCE</scope>
    <source>
        <strain evidence="2">Race5_Kim</strain>
    </source>
</reference>
<dbReference type="KEGG" id="ffu:CLAFUR5_10378"/>
<feature type="compositionally biased region" description="Polar residues" evidence="1">
    <location>
        <begin position="36"/>
        <end position="53"/>
    </location>
</feature>
<sequence length="94" mass="9446">MGYWNDMADSMKDAWKGQGGGLQGASSAVGDMAAEQTKSSGQKKSDAASSSLTEMAGGNKKTGDTVGGTSIDTGQQGANQQTGTADHLGVSMKK</sequence>
<proteinExistence type="predicted"/>
<name>A0A9Q8PC07_PASFU</name>
<gene>
    <name evidence="2" type="ORF">CLAFUR5_10378</name>
</gene>
<dbReference type="Proteomes" id="UP000756132">
    <property type="component" value="Chromosome 7"/>
</dbReference>